<proteinExistence type="inferred from homology"/>
<evidence type="ECO:0000256" key="1">
    <source>
        <dbReference type="ARBA" id="ARBA00009521"/>
    </source>
</evidence>
<comment type="caution">
    <text evidence="6">The sequence shown here is derived from an EMBL/GenBank/DDBJ whole genome shotgun (WGS) entry which is preliminary data.</text>
</comment>
<keyword evidence="4" id="KW-0472">Membrane</keyword>
<keyword evidence="3" id="KW-0626">Porin</keyword>
<feature type="compositionally biased region" description="Basic and acidic residues" evidence="5">
    <location>
        <begin position="62"/>
        <end position="82"/>
    </location>
</feature>
<keyword evidence="3" id="KW-0406">Ion transport</keyword>
<dbReference type="InterPro" id="IPR003684">
    <property type="entry name" value="Porin_alphabac"/>
</dbReference>
<evidence type="ECO:0000313" key="7">
    <source>
        <dbReference type="Proteomes" id="UP001202117"/>
    </source>
</evidence>
<organism evidence="6 7">
    <name type="scientific">Halomonas flagellata</name>
    <dbReference type="NCBI Taxonomy" id="2920385"/>
    <lineage>
        <taxon>Bacteria</taxon>
        <taxon>Pseudomonadati</taxon>
        <taxon>Pseudomonadota</taxon>
        <taxon>Gammaproteobacteria</taxon>
        <taxon>Oceanospirillales</taxon>
        <taxon>Halomonadaceae</taxon>
        <taxon>Halomonas</taxon>
    </lineage>
</organism>
<sequence length="449" mass="48914">MGTHKGKIVMGTHHRKKIFPLWGGALGLSGALLLAPPALAQDRDATLEALRTQMEAMQRQIERLESEQQRATAEARERERVPDNVVTGGDTPGSFMIPGTNTSFQIGGYAKFDAIYDLDQDLGDTLFVDAIDATDDDSDTSFKAHARQSRLYIKSSTPTMLGDATTHFEGDFFGTRGTETFTNGSSFRLRHAYGEVAGLLAGQTWSNFMHFSAYPTTVDFDGPVGVSFIRQAQLRYTLPAGPGDLSFSLENPEGTGFDGSRDTAPDLVARYHWIGERAAVETAAVGRRLKTDDPAASGDDSAIGYGVMLAGNLDVTDSTRLMAGAIYGDGVGRYIYTANGSEDSGIGAAVIDANGDLDTIEAYGFNVAATQQWTDKFSSVLSFGQVRGDRSRDQSPEANRTLQSIHFGHFYQLTDPVTLMFEVSRAYKELENRDSEDNTRLQFAAQYNF</sequence>
<gene>
    <name evidence="6" type="ORF">MKP05_04645</name>
</gene>
<evidence type="ECO:0000313" key="6">
    <source>
        <dbReference type="EMBL" id="MCH4562423.1"/>
    </source>
</evidence>
<dbReference type="EMBL" id="JAKVPY010000004">
    <property type="protein sequence ID" value="MCH4562423.1"/>
    <property type="molecule type" value="Genomic_DNA"/>
</dbReference>
<keyword evidence="3" id="KW-0812">Transmembrane</keyword>
<name>A0ABS9RRE1_9GAMM</name>
<accession>A0ABS9RRE1</accession>
<dbReference type="SUPFAM" id="SSF56935">
    <property type="entry name" value="Porins"/>
    <property type="match status" value="1"/>
</dbReference>
<evidence type="ECO:0000256" key="5">
    <source>
        <dbReference type="SAM" id="MobiDB-lite"/>
    </source>
</evidence>
<feature type="region of interest" description="Disordered" evidence="5">
    <location>
        <begin position="62"/>
        <end position="93"/>
    </location>
</feature>
<keyword evidence="2" id="KW-0813">Transport</keyword>
<dbReference type="Pfam" id="PF02530">
    <property type="entry name" value="Porin_2"/>
    <property type="match status" value="1"/>
</dbReference>
<reference evidence="6 7" key="1">
    <citation type="submission" date="2022-02" db="EMBL/GenBank/DDBJ databases">
        <title>Halomonas fukangensis sp. nov., a halophilic bacterium isolated from a bulk soil of Kalidium foliatum at Fukang.</title>
        <authorList>
            <person name="Huang Y."/>
        </authorList>
    </citation>
    <scope>NUCLEOTIDE SEQUENCE [LARGE SCALE GENOMIC DNA]</scope>
    <source>
        <strain evidence="6 7">EGI 63088</strain>
    </source>
</reference>
<evidence type="ECO:0000256" key="4">
    <source>
        <dbReference type="ARBA" id="ARBA00023136"/>
    </source>
</evidence>
<dbReference type="RefSeq" id="WP_240567250.1">
    <property type="nucleotide sequence ID" value="NZ_JAKVPY010000004.1"/>
</dbReference>
<evidence type="ECO:0000256" key="3">
    <source>
        <dbReference type="ARBA" id="ARBA00023114"/>
    </source>
</evidence>
<keyword evidence="7" id="KW-1185">Reference proteome</keyword>
<comment type="similarity">
    <text evidence="1">Belongs to the alphaproteobacteria porin family.</text>
</comment>
<dbReference type="Proteomes" id="UP001202117">
    <property type="component" value="Unassembled WGS sequence"/>
</dbReference>
<evidence type="ECO:0000256" key="2">
    <source>
        <dbReference type="ARBA" id="ARBA00022448"/>
    </source>
</evidence>
<protein>
    <submittedName>
        <fullName evidence="6">Porin</fullName>
    </submittedName>
</protein>